<dbReference type="SMART" id="SM00912">
    <property type="entry name" value="Haemagg_act"/>
    <property type="match status" value="1"/>
</dbReference>
<accession>A0ABV4X0V5</accession>
<feature type="chain" id="PRO_5045218349" evidence="1">
    <location>
        <begin position="28"/>
        <end position="1563"/>
    </location>
</feature>
<keyword evidence="1" id="KW-0732">Signal</keyword>
<reference evidence="3 4" key="1">
    <citation type="submission" date="2024-09" db="EMBL/GenBank/DDBJ databases">
        <title>Floridaenema gen nov. (Aerosakkonemataceae, Aerosakkonematales ord. nov., Cyanobacteria) from benthic tropical and subtropical fresh waters, with the description of four new species.</title>
        <authorList>
            <person name="Moretto J.A."/>
            <person name="Berthold D.E."/>
            <person name="Lefler F.W."/>
            <person name="Huang I.-S."/>
            <person name="Laughinghouse H. IV."/>
        </authorList>
    </citation>
    <scope>NUCLEOTIDE SEQUENCE [LARGE SCALE GENOMIC DNA]</scope>
    <source>
        <strain evidence="3 4">BLCC-F46</strain>
    </source>
</reference>
<keyword evidence="4" id="KW-1185">Reference proteome</keyword>
<dbReference type="InterPro" id="IPR011050">
    <property type="entry name" value="Pectin_lyase_fold/virulence"/>
</dbReference>
<evidence type="ECO:0000256" key="1">
    <source>
        <dbReference type="SAM" id="SignalP"/>
    </source>
</evidence>
<organism evidence="3 4">
    <name type="scientific">Floridaenema aerugineum BLCC-F46</name>
    <dbReference type="NCBI Taxonomy" id="3153654"/>
    <lineage>
        <taxon>Bacteria</taxon>
        <taxon>Bacillati</taxon>
        <taxon>Cyanobacteriota</taxon>
        <taxon>Cyanophyceae</taxon>
        <taxon>Oscillatoriophycideae</taxon>
        <taxon>Aerosakkonematales</taxon>
        <taxon>Aerosakkonemataceae</taxon>
        <taxon>Floridanema</taxon>
        <taxon>Floridanema aerugineum</taxon>
    </lineage>
</organism>
<dbReference type="NCBIfam" id="TIGR01901">
    <property type="entry name" value="adhes_NPXG"/>
    <property type="match status" value="1"/>
</dbReference>
<dbReference type="Proteomes" id="UP001576774">
    <property type="component" value="Unassembled WGS sequence"/>
</dbReference>
<feature type="signal peptide" evidence="1">
    <location>
        <begin position="1"/>
        <end position="27"/>
    </location>
</feature>
<protein>
    <submittedName>
        <fullName evidence="3">Filamentous hemagglutinin N-terminal domain-containing protein</fullName>
    </submittedName>
</protein>
<dbReference type="SUPFAM" id="SSF51126">
    <property type="entry name" value="Pectin lyase-like"/>
    <property type="match status" value="8"/>
</dbReference>
<evidence type="ECO:0000259" key="2">
    <source>
        <dbReference type="SMART" id="SM00912"/>
    </source>
</evidence>
<comment type="caution">
    <text evidence="3">The sequence shown here is derived from an EMBL/GenBank/DDBJ whole genome shotgun (WGS) entry which is preliminary data.</text>
</comment>
<proteinExistence type="predicted"/>
<sequence length="1563" mass="158343">MKPSPSLFYIAQSSALLTLLTIYPTTAQIIPDSTVNTTVTPNGNINIIEGGTRAGNNLFHSFQEFSIPTGSEAFFNNAFDIRNIFSRVTSKLPSNIDGLIRANGTANLFLLNPNGIIFGPNARLNIGGSFLATTANSFKFADGTEFSATNPQTAPLLSINVPIGLQMGTNPGNITVNGTGLNRPLPVEGETTEQQAARLIAFEQEFLNNPQGLLVQPGKTIALVGGNLTFKGGIVGVRQGRIELGSVNSGVVSLNPTETGLVLGYENISNFGEIQMSQSSAVAASGEGAGEIRVRGGKVSLNGRSSIGANTIGNENGKSVTVEAEQLSLSGGSFLVSSTFNSGDAGNLIVNATESVEVSGTTADGKFPSSLQTSSISAGKAGNLTIDTGRLTVQDGAFIWSGTSSKGLGGNLTVRASQEVQVNGTSADGKFSSTLTTLTNGAGNAGDMTIQTGRLTLRDGAFVSTDTRGTGNGGNLLVQAKDSVEVVGTMPNGLSTSLSAGVGIGEGSRGSGGNLIIETGTLSIRDGGSVSTATWGQGNAGNLLVKATDLIEVVGEGPVTPELPNGILSSLNSDVVTDAVGNGGNLTVETQRLSVRDGGQVSTRLYGQGKGGTIQVKASELVEVVGAGRIRQSQNGKVIRISSGINADVGGGVGSGGDINIDTQVLSLRDGGQVTAAAFGIGDAGNIQVQASKSVEVVGAANFGNVSSIGTDVLRGVAGQGGDINIDTQVLSLRDGGEVSAGTAGLGNSGNIYIRAKDRVEVDRATPDNQIVSGIYANVFSGAKGNGGNITVETRRLTIGKGFISTSTYGDGNAGDILLQASEAVELSNDNLISAITSKEATGNGGKITIETQRLQLVDDSDVVAFSLGQGKGGTITIRASQSVLVRDTSSLSTFTNGRGDAGDVIIETGQLIIQDPGQKISAGSNAEGKGGNIKLQANQLIVRNGAQVNVTAFGAGKAGNLTVTAQEIEVVGTSADGKVSALSANTEGTGDAGNLTIETQKLGIRDGAQISATTFNAGKAGNLTVKANVVEVIGTSADGKSSSGLFTDTQGTGDAGNLIVETQQLTVQGGAQITATTLDAGKGGSLTITADVVQIGSSTDGQFLSSLLVTSEGTGDGGNLSIQTKQLILQGGAQISASNFGAGKAGNLTVKADVAEVIGTSPDEKYPSGLFADADGTGDGGNLSIETQQLTVRDGAQILAGTDGAGKGGNLTVKADVVEVIGGAASGKSASSLSTSSEGTGNAGNLTINTRNFIVRDGAQVAAGTFGSGKAGNFKITAELIEVAGKAPNAKYSGLFVTSEEGAGDAGNLIINTERLIVRDGARVTASSFGTGAAGNLEVTANSIFIDNGGILRATIASGNQGNINLQTSSLIMRRGSNITTNATGKATGGNIIINTDVLAALENSDISANAEDSFGGRVIINAQGIFGTKFRPDTTPESDITATSKLGPQFSGSVQINTPEIDPNSGLVNFPENAVDVSRLVPKGCIARRKETGTFYITGTGGFQHRPGDGLMSPLPTGEVRSIPEDNSSGRSEINDRIIEAQGVYKLENGQLVLGWECPEQ</sequence>
<evidence type="ECO:0000313" key="3">
    <source>
        <dbReference type="EMBL" id="MFB2876385.1"/>
    </source>
</evidence>
<dbReference type="InterPro" id="IPR008638">
    <property type="entry name" value="FhaB/CdiA-like_TPS"/>
</dbReference>
<dbReference type="Pfam" id="PF05860">
    <property type="entry name" value="TPS"/>
    <property type="match status" value="1"/>
</dbReference>
<dbReference type="InterPro" id="IPR012334">
    <property type="entry name" value="Pectin_lyas_fold"/>
</dbReference>
<dbReference type="Gene3D" id="2.160.20.10">
    <property type="entry name" value="Single-stranded right-handed beta-helix, Pectin lyase-like"/>
    <property type="match status" value="5"/>
</dbReference>
<name>A0ABV4X0V5_9CYAN</name>
<dbReference type="RefSeq" id="WP_413269522.1">
    <property type="nucleotide sequence ID" value="NZ_JBHFNQ010000049.1"/>
</dbReference>
<feature type="domain" description="Filamentous haemagglutinin FhaB/tRNA nuclease CdiA-like TPS" evidence="2">
    <location>
        <begin position="30"/>
        <end position="141"/>
    </location>
</feature>
<dbReference type="EMBL" id="JBHFNQ010000049">
    <property type="protein sequence ID" value="MFB2876385.1"/>
    <property type="molecule type" value="Genomic_DNA"/>
</dbReference>
<evidence type="ECO:0000313" key="4">
    <source>
        <dbReference type="Proteomes" id="UP001576774"/>
    </source>
</evidence>
<gene>
    <name evidence="3" type="ORF">ACE1CC_05785</name>
</gene>